<proteinExistence type="inferred from homology"/>
<keyword evidence="2 6" id="KW-0288">FMN</keyword>
<keyword evidence="1 6" id="KW-0285">Flavoprotein</keyword>
<dbReference type="InterPro" id="IPR029039">
    <property type="entry name" value="Flavoprotein-like_sf"/>
</dbReference>
<feature type="domain" description="Flavodoxin-like fold" evidence="7">
    <location>
        <begin position="3"/>
        <end position="202"/>
    </location>
</feature>
<evidence type="ECO:0000256" key="1">
    <source>
        <dbReference type="ARBA" id="ARBA00022630"/>
    </source>
</evidence>
<dbReference type="InterPro" id="IPR003680">
    <property type="entry name" value="Flavodoxin_fold"/>
</dbReference>
<dbReference type="Proteomes" id="UP000658690">
    <property type="component" value="Unassembled WGS sequence"/>
</dbReference>
<keyword evidence="3 6" id="KW-0560">Oxidoreductase</keyword>
<dbReference type="PANTHER" id="PTHR43741">
    <property type="entry name" value="FMN-DEPENDENT NADH-AZOREDUCTASE 1"/>
    <property type="match status" value="1"/>
</dbReference>
<comment type="function">
    <text evidence="6">Quinone reductase that provides resistance to thiol-specific stress caused by electrophilic quinones.</text>
</comment>
<name>A0ABX1ZB43_9BACL</name>
<dbReference type="InterPro" id="IPR023048">
    <property type="entry name" value="NADH:quinone_OxRdtase_FMN_depd"/>
</dbReference>
<dbReference type="NCBIfam" id="NF010075">
    <property type="entry name" value="PRK13556.1"/>
    <property type="match status" value="1"/>
</dbReference>
<dbReference type="InterPro" id="IPR050104">
    <property type="entry name" value="FMN-dep_NADH:Q_OxRdtase_AzoR1"/>
</dbReference>
<dbReference type="HAMAP" id="MF_01216">
    <property type="entry name" value="Azoreductase_type1"/>
    <property type="match status" value="1"/>
</dbReference>
<dbReference type="EMBL" id="WHOC01000166">
    <property type="protein sequence ID" value="NOU90327.1"/>
    <property type="molecule type" value="Genomic_DNA"/>
</dbReference>
<dbReference type="PANTHER" id="PTHR43741:SF7">
    <property type="entry name" value="FMN-DEPENDENT NADH:QUINONE OXIDOREDUCTASE"/>
    <property type="match status" value="1"/>
</dbReference>
<accession>A0ABX1ZB43</accession>
<evidence type="ECO:0000256" key="3">
    <source>
        <dbReference type="ARBA" id="ARBA00023002"/>
    </source>
</evidence>
<dbReference type="Pfam" id="PF02525">
    <property type="entry name" value="Flavodoxin_2"/>
    <property type="match status" value="1"/>
</dbReference>
<comment type="similarity">
    <text evidence="6">Belongs to the azoreductase type 1 family.</text>
</comment>
<feature type="binding site" evidence="6">
    <location>
        <begin position="102"/>
        <end position="105"/>
    </location>
    <ligand>
        <name>FMN</name>
        <dbReference type="ChEBI" id="CHEBI:58210"/>
    </ligand>
</feature>
<dbReference type="Gene3D" id="3.40.50.360">
    <property type="match status" value="1"/>
</dbReference>
<keyword evidence="9" id="KW-1185">Reference proteome</keyword>
<dbReference type="SUPFAM" id="SSF52218">
    <property type="entry name" value="Flavoproteins"/>
    <property type="match status" value="1"/>
</dbReference>
<comment type="function">
    <text evidence="6">Also exhibits azoreductase activity. Catalyzes the reductive cleavage of the azo bond in aromatic azo compounds to the corresponding amines.</text>
</comment>
<comment type="cofactor">
    <cofactor evidence="6">
        <name>FMN</name>
        <dbReference type="ChEBI" id="CHEBI:58210"/>
    </cofactor>
    <text evidence="6">Binds 1 FMN per subunit.</text>
</comment>
<feature type="binding site" evidence="6">
    <location>
        <begin position="17"/>
        <end position="19"/>
    </location>
    <ligand>
        <name>FMN</name>
        <dbReference type="ChEBI" id="CHEBI:58210"/>
    </ligand>
</feature>
<reference evidence="8 9" key="1">
    <citation type="submission" date="2019-10" db="EMBL/GenBank/DDBJ databases">
        <title>Description of Paenibacillus choica sp. nov.</title>
        <authorList>
            <person name="Carlier A."/>
            <person name="Qi S."/>
        </authorList>
    </citation>
    <scope>NUCLEOTIDE SEQUENCE [LARGE SCALE GENOMIC DNA]</scope>
    <source>
        <strain evidence="8 9">LMG 31460</strain>
    </source>
</reference>
<comment type="caution">
    <text evidence="8">The sequence shown here is derived from an EMBL/GenBank/DDBJ whole genome shotgun (WGS) entry which is preliminary data.</text>
</comment>
<comment type="catalytic activity">
    <reaction evidence="6">
        <text>2 a quinone + NADH + H(+) = 2 a 1,4-benzosemiquinone + NAD(+)</text>
        <dbReference type="Rhea" id="RHEA:65952"/>
        <dbReference type="ChEBI" id="CHEBI:15378"/>
        <dbReference type="ChEBI" id="CHEBI:57540"/>
        <dbReference type="ChEBI" id="CHEBI:57945"/>
        <dbReference type="ChEBI" id="CHEBI:132124"/>
        <dbReference type="ChEBI" id="CHEBI:134225"/>
    </reaction>
</comment>
<organism evidence="8 9">
    <name type="scientific">Paenibacillus germinis</name>
    <dbReference type="NCBI Taxonomy" id="2654979"/>
    <lineage>
        <taxon>Bacteria</taxon>
        <taxon>Bacillati</taxon>
        <taxon>Bacillota</taxon>
        <taxon>Bacilli</taxon>
        <taxon>Bacillales</taxon>
        <taxon>Paenibacillaceae</taxon>
        <taxon>Paenibacillus</taxon>
    </lineage>
</organism>
<comment type="catalytic activity">
    <reaction evidence="5">
        <text>N,N-dimethyl-1,4-phenylenediamine + anthranilate + 2 NAD(+) = 2-(4-dimethylaminophenyl)diazenylbenzoate + 2 NADH + 2 H(+)</text>
        <dbReference type="Rhea" id="RHEA:55872"/>
        <dbReference type="ChEBI" id="CHEBI:15378"/>
        <dbReference type="ChEBI" id="CHEBI:15783"/>
        <dbReference type="ChEBI" id="CHEBI:16567"/>
        <dbReference type="ChEBI" id="CHEBI:57540"/>
        <dbReference type="ChEBI" id="CHEBI:57945"/>
        <dbReference type="ChEBI" id="CHEBI:71579"/>
        <dbReference type="EC" id="1.7.1.17"/>
    </reaction>
    <physiologicalReaction direction="right-to-left" evidence="5">
        <dbReference type="Rhea" id="RHEA:55874"/>
    </physiologicalReaction>
</comment>
<dbReference type="EC" id="1.7.1.17" evidence="6"/>
<dbReference type="EC" id="1.6.5.-" evidence="6"/>
<evidence type="ECO:0000313" key="9">
    <source>
        <dbReference type="Proteomes" id="UP000658690"/>
    </source>
</evidence>
<evidence type="ECO:0000259" key="7">
    <source>
        <dbReference type="Pfam" id="PF02525"/>
    </source>
</evidence>
<evidence type="ECO:0000313" key="8">
    <source>
        <dbReference type="EMBL" id="NOU90327.1"/>
    </source>
</evidence>
<gene>
    <name evidence="6" type="primary">azoR</name>
    <name evidence="8" type="ORF">GC102_31995</name>
</gene>
<protein>
    <recommendedName>
        <fullName evidence="6">FMN dependent NADH:quinone oxidoreductase</fullName>
        <ecNumber evidence="6">1.6.5.-</ecNumber>
    </recommendedName>
    <alternativeName>
        <fullName evidence="6">Azo-dye reductase</fullName>
    </alternativeName>
    <alternativeName>
        <fullName evidence="6">FMN-dependent NADH-azo compound oxidoreductase</fullName>
    </alternativeName>
    <alternativeName>
        <fullName evidence="6">FMN-dependent NADH-azoreductase</fullName>
        <ecNumber evidence="6">1.7.1.17</ecNumber>
    </alternativeName>
</protein>
<keyword evidence="4 6" id="KW-0520">NAD</keyword>
<comment type="caution">
    <text evidence="6">Lacks conserved residue(s) required for the propagation of feature annotation.</text>
</comment>
<evidence type="ECO:0000256" key="4">
    <source>
        <dbReference type="ARBA" id="ARBA00023027"/>
    </source>
</evidence>
<comment type="subunit">
    <text evidence="6">Homodimer.</text>
</comment>
<sequence length="211" mass="23180">MSTLLYITAHPFEASKSFSLAAGEAFLQAYRVTHPADKVIILDLFKVEIPLLDADVFHGREKMQEGMALKQLPAAEQAQITRMSDLVEQFIAADKYVFVTPMWNFSYPPVMKAYLDTLAVPGKTFAYTSSGPQGLLAAKKALHIQASGGVYSEGPAAQMNLGHQHLSTILQFFGISQVEALFIEGHNQFPDRAQAIKDTALSRAEIIATDF</sequence>
<evidence type="ECO:0000256" key="5">
    <source>
        <dbReference type="ARBA" id="ARBA00048542"/>
    </source>
</evidence>
<evidence type="ECO:0000256" key="6">
    <source>
        <dbReference type="HAMAP-Rule" id="MF_01216"/>
    </source>
</evidence>
<dbReference type="RefSeq" id="WP_171693122.1">
    <property type="nucleotide sequence ID" value="NZ_WHOC01000166.1"/>
</dbReference>
<evidence type="ECO:0000256" key="2">
    <source>
        <dbReference type="ARBA" id="ARBA00022643"/>
    </source>
</evidence>